<dbReference type="GO" id="GO:0008777">
    <property type="term" value="F:acetylornithine deacetylase activity"/>
    <property type="evidence" value="ECO:0007669"/>
    <property type="project" value="UniProtKB-EC"/>
</dbReference>
<evidence type="ECO:0000256" key="1">
    <source>
        <dbReference type="ARBA" id="ARBA00001947"/>
    </source>
</evidence>
<evidence type="ECO:0000256" key="7">
    <source>
        <dbReference type="ARBA" id="ARBA00022801"/>
    </source>
</evidence>
<evidence type="ECO:0000256" key="3">
    <source>
        <dbReference type="ARBA" id="ARBA00022490"/>
    </source>
</evidence>
<dbReference type="InterPro" id="IPR050072">
    <property type="entry name" value="Peptidase_M20A"/>
</dbReference>
<dbReference type="Gene3D" id="3.30.70.360">
    <property type="match status" value="1"/>
</dbReference>
<evidence type="ECO:0000256" key="9">
    <source>
        <dbReference type="ARBA" id="ARBA00023285"/>
    </source>
</evidence>
<dbReference type="InterPro" id="IPR002933">
    <property type="entry name" value="Peptidase_M20"/>
</dbReference>
<keyword evidence="3" id="KW-0963">Cytoplasm</keyword>
<dbReference type="EMBL" id="JBHUHD010000001">
    <property type="protein sequence ID" value="MFD2140880.1"/>
    <property type="molecule type" value="Genomic_DNA"/>
</dbReference>
<name>A0ABW4YX29_9HYPH</name>
<dbReference type="InterPro" id="IPR001261">
    <property type="entry name" value="ArgE/DapE_CS"/>
</dbReference>
<dbReference type="NCBIfam" id="NF005710">
    <property type="entry name" value="PRK07522.1"/>
    <property type="match status" value="1"/>
</dbReference>
<organism evidence="11 12">
    <name type="scientific">Ancylobacter oerskovii</name>
    <dbReference type="NCBI Taxonomy" id="459519"/>
    <lineage>
        <taxon>Bacteria</taxon>
        <taxon>Pseudomonadati</taxon>
        <taxon>Pseudomonadota</taxon>
        <taxon>Alphaproteobacteria</taxon>
        <taxon>Hyphomicrobiales</taxon>
        <taxon>Xanthobacteraceae</taxon>
        <taxon>Ancylobacter</taxon>
    </lineage>
</organism>
<dbReference type="Pfam" id="PF07687">
    <property type="entry name" value="M20_dimer"/>
    <property type="match status" value="1"/>
</dbReference>
<dbReference type="CDD" id="cd03894">
    <property type="entry name" value="M20_ArgE"/>
    <property type="match status" value="1"/>
</dbReference>
<keyword evidence="4" id="KW-0055">Arginine biosynthesis</keyword>
<comment type="similarity">
    <text evidence="2">Belongs to the peptidase M20A family. ArgE subfamily.</text>
</comment>
<evidence type="ECO:0000259" key="10">
    <source>
        <dbReference type="Pfam" id="PF07687"/>
    </source>
</evidence>
<keyword evidence="9" id="KW-0170">Cobalt</keyword>
<evidence type="ECO:0000256" key="8">
    <source>
        <dbReference type="ARBA" id="ARBA00022833"/>
    </source>
</evidence>
<evidence type="ECO:0000313" key="11">
    <source>
        <dbReference type="EMBL" id="MFD2140880.1"/>
    </source>
</evidence>
<keyword evidence="6" id="KW-0479">Metal-binding</keyword>
<dbReference type="SUPFAM" id="SSF53187">
    <property type="entry name" value="Zn-dependent exopeptidases"/>
    <property type="match status" value="1"/>
</dbReference>
<dbReference type="Proteomes" id="UP001597299">
    <property type="component" value="Unassembled WGS sequence"/>
</dbReference>
<dbReference type="InterPro" id="IPR036264">
    <property type="entry name" value="Bact_exopeptidase_dim_dom"/>
</dbReference>
<dbReference type="PROSITE" id="PS00759">
    <property type="entry name" value="ARGE_DAPE_CPG2_2"/>
    <property type="match status" value="1"/>
</dbReference>
<keyword evidence="5" id="KW-0028">Amino-acid biosynthesis</keyword>
<dbReference type="EC" id="3.5.1.16" evidence="11"/>
<dbReference type="PANTHER" id="PTHR43808:SF31">
    <property type="entry name" value="N-ACETYL-L-CITRULLINE DEACETYLASE"/>
    <property type="match status" value="1"/>
</dbReference>
<dbReference type="PROSITE" id="PS00758">
    <property type="entry name" value="ARGE_DAPE_CPG2_1"/>
    <property type="match status" value="1"/>
</dbReference>
<evidence type="ECO:0000256" key="5">
    <source>
        <dbReference type="ARBA" id="ARBA00022605"/>
    </source>
</evidence>
<proteinExistence type="inferred from homology"/>
<evidence type="ECO:0000313" key="12">
    <source>
        <dbReference type="Proteomes" id="UP001597299"/>
    </source>
</evidence>
<dbReference type="SUPFAM" id="SSF55031">
    <property type="entry name" value="Bacterial exopeptidase dimerisation domain"/>
    <property type="match status" value="1"/>
</dbReference>
<evidence type="ECO:0000256" key="2">
    <source>
        <dbReference type="ARBA" id="ARBA00005691"/>
    </source>
</evidence>
<accession>A0ABW4YX29</accession>
<dbReference type="Gene3D" id="3.40.630.10">
    <property type="entry name" value="Zn peptidases"/>
    <property type="match status" value="1"/>
</dbReference>
<keyword evidence="12" id="KW-1185">Reference proteome</keyword>
<dbReference type="InterPro" id="IPR011650">
    <property type="entry name" value="Peptidase_M20_dimer"/>
</dbReference>
<protein>
    <submittedName>
        <fullName evidence="11">Acetylornithine deacetylase</fullName>
        <ecNumber evidence="11">3.5.1.16</ecNumber>
    </submittedName>
</protein>
<dbReference type="RefSeq" id="WP_213350564.1">
    <property type="nucleotide sequence ID" value="NZ_JAHBGB010000002.1"/>
</dbReference>
<dbReference type="PANTHER" id="PTHR43808">
    <property type="entry name" value="ACETYLORNITHINE DEACETYLASE"/>
    <property type="match status" value="1"/>
</dbReference>
<sequence>MNVGAVGHAENGLVAGERLEPTPELLRLAADLIAIPSISAVSNLPVIDYIAAYLAKHGVDSRRIPNAAGDKASLLATIGPAEAPGLALSAHTDVVPVEGQDWSTPPFAATIRDGRLYGRGSSDMKGFLATVLATVPHFVRHATTRPVHLCFSYDEEVGCAGAPDLVAATAALAVPPALCLVGEPSSLKVARAHKGKFANRLVVTGKGGHSALPHRAANAVAAAARIVVGLEAIGASLKTITDDAFEPPYTTVHVGALHGGTALNLVPDRAVLDYEVRTIPGADAVAIKARIDALVAEVRANLKAQAPEADIAVEPISAYPGLDTPADLPAAARLARLAGSNEAPITLAYGTEAGLYDEAGIPTLVCGPGDIARAHKADEWIGLDELTRAEQLMRRLALALGDTPSDPLF</sequence>
<evidence type="ECO:0000256" key="4">
    <source>
        <dbReference type="ARBA" id="ARBA00022571"/>
    </source>
</evidence>
<keyword evidence="8" id="KW-0862">Zinc</keyword>
<reference evidence="12" key="1">
    <citation type="journal article" date="2019" name="Int. J. Syst. Evol. Microbiol.">
        <title>The Global Catalogue of Microorganisms (GCM) 10K type strain sequencing project: providing services to taxonomists for standard genome sequencing and annotation.</title>
        <authorList>
            <consortium name="The Broad Institute Genomics Platform"/>
            <consortium name="The Broad Institute Genome Sequencing Center for Infectious Disease"/>
            <person name="Wu L."/>
            <person name="Ma J."/>
        </authorList>
    </citation>
    <scope>NUCLEOTIDE SEQUENCE [LARGE SCALE GENOMIC DNA]</scope>
    <source>
        <strain evidence="12">CCM 7435</strain>
    </source>
</reference>
<gene>
    <name evidence="11" type="primary">argE</name>
    <name evidence="11" type="ORF">ACFSNC_10750</name>
</gene>
<dbReference type="NCBIfam" id="TIGR01892">
    <property type="entry name" value="AcOrn-deacetyl"/>
    <property type="match status" value="1"/>
</dbReference>
<dbReference type="InterPro" id="IPR010169">
    <property type="entry name" value="AcOrn-deacetyl"/>
</dbReference>
<comment type="cofactor">
    <cofactor evidence="1">
        <name>Zn(2+)</name>
        <dbReference type="ChEBI" id="CHEBI:29105"/>
    </cofactor>
</comment>
<comment type="caution">
    <text evidence="11">The sequence shown here is derived from an EMBL/GenBank/DDBJ whole genome shotgun (WGS) entry which is preliminary data.</text>
</comment>
<dbReference type="Pfam" id="PF01546">
    <property type="entry name" value="Peptidase_M20"/>
    <property type="match status" value="1"/>
</dbReference>
<feature type="domain" description="Peptidase M20 dimerisation" evidence="10">
    <location>
        <begin position="192"/>
        <end position="298"/>
    </location>
</feature>
<evidence type="ECO:0000256" key="6">
    <source>
        <dbReference type="ARBA" id="ARBA00022723"/>
    </source>
</evidence>
<keyword evidence="7 11" id="KW-0378">Hydrolase</keyword>